<accession>A0A2A9CYS6</accession>
<dbReference type="AlphaFoldDB" id="A0A2A9CYS6"/>
<dbReference type="PANTHER" id="PTHR14237">
    <property type="entry name" value="MOLYBDOPTERIN COFACTOR SULFURASE MOSC"/>
    <property type="match status" value="1"/>
</dbReference>
<dbReference type="PANTHER" id="PTHR14237:SF19">
    <property type="entry name" value="MITOCHONDRIAL AMIDOXIME REDUCING COMPONENT 1"/>
    <property type="match status" value="1"/>
</dbReference>
<reference evidence="2 3" key="1">
    <citation type="submission" date="2017-10" db="EMBL/GenBank/DDBJ databases">
        <title>Sequencing the genomes of 1000 actinobacteria strains.</title>
        <authorList>
            <person name="Klenk H.-P."/>
        </authorList>
    </citation>
    <scope>NUCLEOTIDE SEQUENCE [LARGE SCALE GENOMIC DNA]</scope>
    <source>
        <strain evidence="2 3">DSM 21801</strain>
    </source>
</reference>
<dbReference type="GO" id="GO:0030151">
    <property type="term" value="F:molybdenum ion binding"/>
    <property type="evidence" value="ECO:0007669"/>
    <property type="project" value="InterPro"/>
</dbReference>
<proteinExistence type="predicted"/>
<dbReference type="EMBL" id="PDJD01000001">
    <property type="protein sequence ID" value="PFG18770.1"/>
    <property type="molecule type" value="Genomic_DNA"/>
</dbReference>
<dbReference type="GO" id="GO:0030170">
    <property type="term" value="F:pyridoxal phosphate binding"/>
    <property type="evidence" value="ECO:0007669"/>
    <property type="project" value="InterPro"/>
</dbReference>
<gene>
    <name evidence="2" type="ORF">ATL40_0313</name>
</gene>
<protein>
    <recommendedName>
        <fullName evidence="1">MOSC domain-containing protein</fullName>
    </recommendedName>
</protein>
<dbReference type="InterPro" id="IPR005302">
    <property type="entry name" value="MoCF_Sase_C"/>
</dbReference>
<sequence length="273" mass="29567">MGRVRVTSLHRYPLKSGAPEDLEVAEIEPAGIVGDRRWMVIDSAGEKVSARTDRALLRVRCALDAGGAVFAAPGCPTLRVSEPVGPTRGVTVWGEAASARDAGDQAAHWFADLLRREDVRLVHCHEPRDRVLDPEYTRPGDHTGYADGFPVLITTQASLAQVNAWIEAETPGCAVPMRRFRPNIVLDGDAPFAEERWRTLRIGEVEVDLVKPCGRCVLTTIDPATLAVGKQPLRALARHHRTGSRTNFGMNAVPRVPGDLVRLALGDVAVPGG</sequence>
<dbReference type="SUPFAM" id="SSF141673">
    <property type="entry name" value="MOSC N-terminal domain-like"/>
    <property type="match status" value="1"/>
</dbReference>
<dbReference type="SUPFAM" id="SSF50800">
    <property type="entry name" value="PK beta-barrel domain-like"/>
    <property type="match status" value="1"/>
</dbReference>
<dbReference type="GO" id="GO:0003824">
    <property type="term" value="F:catalytic activity"/>
    <property type="evidence" value="ECO:0007669"/>
    <property type="project" value="InterPro"/>
</dbReference>
<dbReference type="Pfam" id="PF03473">
    <property type="entry name" value="MOSC"/>
    <property type="match status" value="1"/>
</dbReference>
<name>A0A2A9CYS6_9MICO</name>
<dbReference type="PROSITE" id="PS51340">
    <property type="entry name" value="MOSC"/>
    <property type="match status" value="1"/>
</dbReference>
<keyword evidence="3" id="KW-1185">Reference proteome</keyword>
<comment type="caution">
    <text evidence="2">The sequence shown here is derived from an EMBL/GenBank/DDBJ whole genome shotgun (WGS) entry which is preliminary data.</text>
</comment>
<dbReference type="InterPro" id="IPR011037">
    <property type="entry name" value="Pyrv_Knase-like_insert_dom_sf"/>
</dbReference>
<evidence type="ECO:0000313" key="2">
    <source>
        <dbReference type="EMBL" id="PFG18770.1"/>
    </source>
</evidence>
<dbReference type="InterPro" id="IPR005303">
    <property type="entry name" value="MOCOS_middle"/>
</dbReference>
<evidence type="ECO:0000313" key="3">
    <source>
        <dbReference type="Proteomes" id="UP000224915"/>
    </source>
</evidence>
<evidence type="ECO:0000259" key="1">
    <source>
        <dbReference type="PROSITE" id="PS51340"/>
    </source>
</evidence>
<dbReference type="OrthoDB" id="9793178at2"/>
<organism evidence="2 3">
    <name type="scientific">Serinibacter salmoneus</name>
    <dbReference type="NCBI Taxonomy" id="556530"/>
    <lineage>
        <taxon>Bacteria</taxon>
        <taxon>Bacillati</taxon>
        <taxon>Actinomycetota</taxon>
        <taxon>Actinomycetes</taxon>
        <taxon>Micrococcales</taxon>
        <taxon>Beutenbergiaceae</taxon>
        <taxon>Serinibacter</taxon>
    </lineage>
</organism>
<dbReference type="Proteomes" id="UP000224915">
    <property type="component" value="Unassembled WGS sequence"/>
</dbReference>
<feature type="domain" description="MOSC" evidence="1">
    <location>
        <begin position="125"/>
        <end position="272"/>
    </location>
</feature>
<dbReference type="Pfam" id="PF03476">
    <property type="entry name" value="MOSC_N"/>
    <property type="match status" value="1"/>
</dbReference>